<dbReference type="PROSITE" id="PS50002">
    <property type="entry name" value="SH3"/>
    <property type="match status" value="1"/>
</dbReference>
<dbReference type="AlphaFoldDB" id="A0A0C2XEC0"/>
<evidence type="ECO:0000256" key="2">
    <source>
        <dbReference type="PROSITE-ProRule" id="PRU00192"/>
    </source>
</evidence>
<dbReference type="HOGENOM" id="CLU_743881_0_0_1"/>
<dbReference type="EMBL" id="KN818233">
    <property type="protein sequence ID" value="KIL67163.1"/>
    <property type="molecule type" value="Genomic_DNA"/>
</dbReference>
<accession>A0A0C2XEC0</accession>
<keyword evidence="3" id="KW-1133">Transmembrane helix</keyword>
<proteinExistence type="predicted"/>
<gene>
    <name evidence="5" type="ORF">M378DRAFT_330798</name>
</gene>
<evidence type="ECO:0000256" key="1">
    <source>
        <dbReference type="ARBA" id="ARBA00022443"/>
    </source>
</evidence>
<dbReference type="SMART" id="SM00326">
    <property type="entry name" value="SH3"/>
    <property type="match status" value="1"/>
</dbReference>
<name>A0A0C2XEC0_AMAMK</name>
<evidence type="ECO:0000259" key="4">
    <source>
        <dbReference type="PROSITE" id="PS50002"/>
    </source>
</evidence>
<dbReference type="OrthoDB" id="5340910at2759"/>
<protein>
    <recommendedName>
        <fullName evidence="4">SH3 domain-containing protein</fullName>
    </recommendedName>
</protein>
<evidence type="ECO:0000256" key="3">
    <source>
        <dbReference type="SAM" id="Phobius"/>
    </source>
</evidence>
<keyword evidence="3" id="KW-0472">Membrane</keyword>
<organism evidence="5 6">
    <name type="scientific">Amanita muscaria (strain Koide BX008)</name>
    <dbReference type="NCBI Taxonomy" id="946122"/>
    <lineage>
        <taxon>Eukaryota</taxon>
        <taxon>Fungi</taxon>
        <taxon>Dikarya</taxon>
        <taxon>Basidiomycota</taxon>
        <taxon>Agaricomycotina</taxon>
        <taxon>Agaricomycetes</taxon>
        <taxon>Agaricomycetidae</taxon>
        <taxon>Agaricales</taxon>
        <taxon>Pluteineae</taxon>
        <taxon>Amanitaceae</taxon>
        <taxon>Amanita</taxon>
    </lineage>
</organism>
<dbReference type="InterPro" id="IPR001452">
    <property type="entry name" value="SH3_domain"/>
</dbReference>
<dbReference type="SUPFAM" id="SSF50044">
    <property type="entry name" value="SH3-domain"/>
    <property type="match status" value="1"/>
</dbReference>
<reference evidence="5 6" key="1">
    <citation type="submission" date="2014-04" db="EMBL/GenBank/DDBJ databases">
        <title>Evolutionary Origins and Diversification of the Mycorrhizal Mutualists.</title>
        <authorList>
            <consortium name="DOE Joint Genome Institute"/>
            <consortium name="Mycorrhizal Genomics Consortium"/>
            <person name="Kohler A."/>
            <person name="Kuo A."/>
            <person name="Nagy L.G."/>
            <person name="Floudas D."/>
            <person name="Copeland A."/>
            <person name="Barry K.W."/>
            <person name="Cichocki N."/>
            <person name="Veneault-Fourrey C."/>
            <person name="LaButti K."/>
            <person name="Lindquist E.A."/>
            <person name="Lipzen A."/>
            <person name="Lundell T."/>
            <person name="Morin E."/>
            <person name="Murat C."/>
            <person name="Riley R."/>
            <person name="Ohm R."/>
            <person name="Sun H."/>
            <person name="Tunlid A."/>
            <person name="Henrissat B."/>
            <person name="Grigoriev I.V."/>
            <person name="Hibbett D.S."/>
            <person name="Martin F."/>
        </authorList>
    </citation>
    <scope>NUCLEOTIDE SEQUENCE [LARGE SCALE GENOMIC DNA]</scope>
    <source>
        <strain evidence="5 6">Koide BX008</strain>
    </source>
</reference>
<sequence length="372" mass="39940">MIYPRQSGSMSSMDMSSMDMSMSGMSMTMTGMGSSSTANSNSTSNGGLKLSPAVIAILAVIGGAVVFIFIGFWIHARMREYKLKNNPHASQQVASASLSVSTYAGAAPSKMGSTLATGSYSRLDQAMAPPMPTDYEEKQPVAIAPSMPTDPEGRLVPQRPPGQLTATKAEEVVLTPPNRPYPQFAGHPYPDAYMQQTNLSTPIISPPPANVAPRSPPLPYIPPGGIPKASDNMNNAGYDSATLSRTASLLPLTSEKRGDRSFLTFDDAGPDTRVNAQFDVPDAAQRQPDRNIINNSSSISSLRATPSSGIRLMAVIMDYDPELPDELEVKVGDTVRILRDYDDGWCVVEHLSRSKKRPGAVPRMCLQERNSG</sequence>
<evidence type="ECO:0000313" key="5">
    <source>
        <dbReference type="EMBL" id="KIL67163.1"/>
    </source>
</evidence>
<keyword evidence="3" id="KW-0812">Transmembrane</keyword>
<dbReference type="STRING" id="946122.A0A0C2XEC0"/>
<dbReference type="Gene3D" id="2.30.30.40">
    <property type="entry name" value="SH3 Domains"/>
    <property type="match status" value="1"/>
</dbReference>
<feature type="transmembrane region" description="Helical" evidence="3">
    <location>
        <begin position="50"/>
        <end position="74"/>
    </location>
</feature>
<dbReference type="InParanoid" id="A0A0C2XEC0"/>
<keyword evidence="6" id="KW-1185">Reference proteome</keyword>
<dbReference type="InterPro" id="IPR036028">
    <property type="entry name" value="SH3-like_dom_sf"/>
</dbReference>
<evidence type="ECO:0000313" key="6">
    <source>
        <dbReference type="Proteomes" id="UP000054549"/>
    </source>
</evidence>
<feature type="domain" description="SH3" evidence="4">
    <location>
        <begin position="308"/>
        <end position="371"/>
    </location>
</feature>
<dbReference type="Pfam" id="PF14604">
    <property type="entry name" value="SH3_9"/>
    <property type="match status" value="1"/>
</dbReference>
<dbReference type="Proteomes" id="UP000054549">
    <property type="component" value="Unassembled WGS sequence"/>
</dbReference>
<keyword evidence="1 2" id="KW-0728">SH3 domain</keyword>